<gene>
    <name evidence="1" type="ORF">HMPREF9098_1006</name>
</gene>
<dbReference type="AlphaFoldDB" id="F0EYS2"/>
<proteinExistence type="predicted"/>
<dbReference type="EMBL" id="AEWV01000015">
    <property type="protein sequence ID" value="EGC17680.1"/>
    <property type="molecule type" value="Genomic_DNA"/>
</dbReference>
<evidence type="ECO:0000313" key="1">
    <source>
        <dbReference type="EMBL" id="EGC17680.1"/>
    </source>
</evidence>
<protein>
    <submittedName>
        <fullName evidence="1">Uncharacterized protein</fullName>
    </submittedName>
</protein>
<comment type="caution">
    <text evidence="1">The sequence shown here is derived from an EMBL/GenBank/DDBJ whole genome shotgun (WGS) entry which is preliminary data.</text>
</comment>
<dbReference type="STRING" id="888741.HMPREF9098_1006"/>
<name>F0EYS2_9NEIS</name>
<keyword evidence="2" id="KW-1185">Reference proteome</keyword>
<dbReference type="HOGENOM" id="CLU_3217363_0_0_4"/>
<accession>F0EYS2</accession>
<evidence type="ECO:0000313" key="2">
    <source>
        <dbReference type="Proteomes" id="UP000004088"/>
    </source>
</evidence>
<dbReference type="Proteomes" id="UP000004088">
    <property type="component" value="Unassembled WGS sequence"/>
</dbReference>
<organism evidence="1 2">
    <name type="scientific">Kingella denitrificans ATCC 33394</name>
    <dbReference type="NCBI Taxonomy" id="888741"/>
    <lineage>
        <taxon>Bacteria</taxon>
        <taxon>Pseudomonadati</taxon>
        <taxon>Pseudomonadota</taxon>
        <taxon>Betaproteobacteria</taxon>
        <taxon>Neisseriales</taxon>
        <taxon>Neisseriaceae</taxon>
        <taxon>Kingella</taxon>
    </lineage>
</organism>
<sequence length="44" mass="5111">MNGKNAGCFLFVRQKQPALRLCCVDETRTKQKLYICCIPLIRHT</sequence>
<reference evidence="1 2" key="1">
    <citation type="submission" date="2011-01" db="EMBL/GenBank/DDBJ databases">
        <authorList>
            <person name="Muzny D."/>
            <person name="Qin X."/>
            <person name="Deng J."/>
            <person name="Jiang H."/>
            <person name="Liu Y."/>
            <person name="Qu J."/>
            <person name="Song X.-Z."/>
            <person name="Zhang L."/>
            <person name="Thornton R."/>
            <person name="Coyle M."/>
            <person name="Francisco L."/>
            <person name="Jackson L."/>
            <person name="Javaid M."/>
            <person name="Korchina V."/>
            <person name="Kovar C."/>
            <person name="Mata R."/>
            <person name="Mathew T."/>
            <person name="Ngo R."/>
            <person name="Nguyen L."/>
            <person name="Nguyen N."/>
            <person name="Okwuonu G."/>
            <person name="Ongeri F."/>
            <person name="Pham C."/>
            <person name="Simmons D."/>
            <person name="Wilczek-Boney K."/>
            <person name="Hale W."/>
            <person name="Jakkamsetti A."/>
            <person name="Pham P."/>
            <person name="Ruth R."/>
            <person name="San Lucas F."/>
            <person name="Warren J."/>
            <person name="Zhang J."/>
            <person name="Zhao Z."/>
            <person name="Zhou C."/>
            <person name="Zhu D."/>
            <person name="Lee S."/>
            <person name="Bess C."/>
            <person name="Blankenburg K."/>
            <person name="Forbes L."/>
            <person name="Fu Q."/>
            <person name="Gubbala S."/>
            <person name="Hirani K."/>
            <person name="Jayaseelan J.C."/>
            <person name="Lara F."/>
            <person name="Munidasa M."/>
            <person name="Palculict T."/>
            <person name="Patil S."/>
            <person name="Pu L.-L."/>
            <person name="Saada N."/>
            <person name="Tang L."/>
            <person name="Weissenberger G."/>
            <person name="Zhu Y."/>
            <person name="Hemphill L."/>
            <person name="Shang Y."/>
            <person name="Youmans B."/>
            <person name="Ayvaz T."/>
            <person name="Ross M."/>
            <person name="Santibanez J."/>
            <person name="Aqrawi P."/>
            <person name="Gross S."/>
            <person name="Joshi V."/>
            <person name="Fowler G."/>
            <person name="Nazareth L."/>
            <person name="Reid J."/>
            <person name="Worley K."/>
            <person name="Petrosino J."/>
            <person name="Highlander S."/>
            <person name="Gibbs R."/>
        </authorList>
    </citation>
    <scope>NUCLEOTIDE SEQUENCE [LARGE SCALE GENOMIC DNA]</scope>
    <source>
        <strain evidence="1 2">ATCC 33394</strain>
    </source>
</reference>